<keyword evidence="3" id="KW-1185">Reference proteome</keyword>
<dbReference type="InterPro" id="IPR016181">
    <property type="entry name" value="Acyl_CoA_acyltransferase"/>
</dbReference>
<proteinExistence type="predicted"/>
<accession>A0ABV3S6X4</accession>
<protein>
    <recommendedName>
        <fullName evidence="1">N-acetyltransferase domain-containing protein</fullName>
    </recommendedName>
</protein>
<dbReference type="Gene3D" id="3.40.630.30">
    <property type="match status" value="1"/>
</dbReference>
<evidence type="ECO:0000259" key="1">
    <source>
        <dbReference type="PROSITE" id="PS51186"/>
    </source>
</evidence>
<comment type="caution">
    <text evidence="2">The sequence shown here is derived from an EMBL/GenBank/DDBJ whole genome shotgun (WGS) entry which is preliminary data.</text>
</comment>
<name>A0ABV3S6X4_9GAMM</name>
<dbReference type="RefSeq" id="WP_367966361.1">
    <property type="nucleotide sequence ID" value="NZ_JBAKFJ010000001.1"/>
</dbReference>
<gene>
    <name evidence="2" type="ORF">V6X64_02570</name>
</gene>
<dbReference type="SUPFAM" id="SSF55729">
    <property type="entry name" value="Acyl-CoA N-acyltransferases (Nat)"/>
    <property type="match status" value="1"/>
</dbReference>
<sequence>MRPDIRDAVLEDLPEIIEMVRVSTASALPSLSFDPEVTHDVVEAGILDQNTLVAVAEDDEGLCGYVIGVINLCWFGNDRVASDWMVYAENRAKGWLGYRLLSRFVDWAKENDARLINTLNLSGIPDDGFCRGLERLGYKRAGSLIQNVIEGD</sequence>
<evidence type="ECO:0000313" key="2">
    <source>
        <dbReference type="EMBL" id="MEX0385878.1"/>
    </source>
</evidence>
<organism evidence="2 3">
    <name type="scientific">Spiribacter onubensis</name>
    <dbReference type="NCBI Taxonomy" id="3122420"/>
    <lineage>
        <taxon>Bacteria</taxon>
        <taxon>Pseudomonadati</taxon>
        <taxon>Pseudomonadota</taxon>
        <taxon>Gammaproteobacteria</taxon>
        <taxon>Chromatiales</taxon>
        <taxon>Ectothiorhodospiraceae</taxon>
        <taxon>Spiribacter</taxon>
    </lineage>
</organism>
<dbReference type="PROSITE" id="PS51186">
    <property type="entry name" value="GNAT"/>
    <property type="match status" value="1"/>
</dbReference>
<dbReference type="EMBL" id="JBAKFJ010000001">
    <property type="protein sequence ID" value="MEX0385878.1"/>
    <property type="molecule type" value="Genomic_DNA"/>
</dbReference>
<dbReference type="InterPro" id="IPR000182">
    <property type="entry name" value="GNAT_dom"/>
</dbReference>
<evidence type="ECO:0000313" key="3">
    <source>
        <dbReference type="Proteomes" id="UP001556653"/>
    </source>
</evidence>
<feature type="domain" description="N-acetyltransferase" evidence="1">
    <location>
        <begin position="3"/>
        <end position="152"/>
    </location>
</feature>
<dbReference type="Proteomes" id="UP001556653">
    <property type="component" value="Unassembled WGS sequence"/>
</dbReference>
<reference evidence="2 3" key="1">
    <citation type="submission" date="2024-02" db="EMBL/GenBank/DDBJ databases">
        <title>New especies of Spiribacter isolated from saline water.</title>
        <authorList>
            <person name="Leon M.J."/>
            <person name="De La Haba R."/>
            <person name="Sanchez-Porro C."/>
            <person name="Ventosa A."/>
        </authorList>
    </citation>
    <scope>NUCLEOTIDE SEQUENCE [LARGE SCALE GENOMIC DNA]</scope>
    <source>
        <strain evidence="3">ag22IC4-227</strain>
    </source>
</reference>